<feature type="transmembrane region" description="Helical" evidence="6">
    <location>
        <begin position="332"/>
        <end position="353"/>
    </location>
</feature>
<name>A0A935UH90_9PROT</name>
<dbReference type="NCBIfam" id="TIGR04408">
    <property type="entry name" value="LptG_lptG"/>
    <property type="match status" value="1"/>
</dbReference>
<evidence type="ECO:0000256" key="5">
    <source>
        <dbReference type="ARBA" id="ARBA00023136"/>
    </source>
</evidence>
<dbReference type="PANTHER" id="PTHR33529">
    <property type="entry name" value="SLR0882 PROTEIN-RELATED"/>
    <property type="match status" value="1"/>
</dbReference>
<evidence type="ECO:0000256" key="6">
    <source>
        <dbReference type="SAM" id="Phobius"/>
    </source>
</evidence>
<dbReference type="GO" id="GO:0043190">
    <property type="term" value="C:ATP-binding cassette (ABC) transporter complex"/>
    <property type="evidence" value="ECO:0007669"/>
    <property type="project" value="InterPro"/>
</dbReference>
<feature type="transmembrane region" description="Helical" evidence="6">
    <location>
        <begin position="273"/>
        <end position="291"/>
    </location>
</feature>
<evidence type="ECO:0000256" key="4">
    <source>
        <dbReference type="ARBA" id="ARBA00022989"/>
    </source>
</evidence>
<keyword evidence="2" id="KW-1003">Cell membrane</keyword>
<dbReference type="EMBL" id="JADJMH010000009">
    <property type="protein sequence ID" value="MBK7675233.1"/>
    <property type="molecule type" value="Genomic_DNA"/>
</dbReference>
<keyword evidence="4 6" id="KW-1133">Transmembrane helix</keyword>
<gene>
    <name evidence="7" type="primary">lptG</name>
    <name evidence="7" type="ORF">IPJ27_11025</name>
</gene>
<comment type="subcellular location">
    <subcellularLocation>
        <location evidence="1">Cell membrane</location>
        <topology evidence="1">Multi-pass membrane protein</topology>
    </subcellularLocation>
</comment>
<dbReference type="PANTHER" id="PTHR33529:SF2">
    <property type="entry name" value="LIPOPOLYSACCHARIDE EXPORT SYSTEM PERMEASE PROTEIN LPTG"/>
    <property type="match status" value="1"/>
</dbReference>
<dbReference type="InterPro" id="IPR005495">
    <property type="entry name" value="LptG/LptF_permease"/>
</dbReference>
<evidence type="ECO:0000313" key="7">
    <source>
        <dbReference type="EMBL" id="MBK7675233.1"/>
    </source>
</evidence>
<reference evidence="7 8" key="1">
    <citation type="submission" date="2020-10" db="EMBL/GenBank/DDBJ databases">
        <title>Connecting structure to function with the recovery of over 1000 high-quality activated sludge metagenome-assembled genomes encoding full-length rRNA genes using long-read sequencing.</title>
        <authorList>
            <person name="Singleton C.M."/>
            <person name="Petriglieri F."/>
            <person name="Kristensen J.M."/>
            <person name="Kirkegaard R.H."/>
            <person name="Michaelsen T.Y."/>
            <person name="Andersen M.H."/>
            <person name="Karst S.M."/>
            <person name="Dueholm M.S."/>
            <person name="Nielsen P.H."/>
            <person name="Albertsen M."/>
        </authorList>
    </citation>
    <scope>NUCLEOTIDE SEQUENCE [LARGE SCALE GENOMIC DNA]</scope>
    <source>
        <strain evidence="7">EsbW_18-Q3-R4-48_BATAC.285</strain>
    </source>
</reference>
<keyword evidence="3 6" id="KW-0812">Transmembrane</keyword>
<dbReference type="GO" id="GO:0015920">
    <property type="term" value="P:lipopolysaccharide transport"/>
    <property type="evidence" value="ECO:0007669"/>
    <property type="project" value="TreeGrafter"/>
</dbReference>
<feature type="transmembrane region" description="Helical" evidence="6">
    <location>
        <begin position="12"/>
        <end position="30"/>
    </location>
</feature>
<comment type="caution">
    <text evidence="7">The sequence shown here is derived from an EMBL/GenBank/DDBJ whole genome shotgun (WGS) entry which is preliminary data.</text>
</comment>
<feature type="transmembrane region" description="Helical" evidence="6">
    <location>
        <begin position="64"/>
        <end position="81"/>
    </location>
</feature>
<organism evidence="7 8">
    <name type="scientific">Candidatus Accumulibacter proximus</name>
    <dbReference type="NCBI Taxonomy" id="2954385"/>
    <lineage>
        <taxon>Bacteria</taxon>
        <taxon>Pseudomonadati</taxon>
        <taxon>Pseudomonadota</taxon>
        <taxon>Betaproteobacteria</taxon>
        <taxon>Candidatus Accumulibacter</taxon>
    </lineage>
</organism>
<sequence length="356" mass="39835">MKIYQRYIAREVSAAILLVLLAFLALFAFFDMLGEVKNFGQGGYQIQHAFGYVMLRLPGRTYELMPLAILIGTLYALSALSRHSEITVLRVSGLSNAALLRGLFQIAGMFALLTFLIGEYVAPPAEQAASQLRLKERGRTVRDLKSGLWVRDESSFINVRFVLPDMRLQGIRIFDFDEHARLRSVTEAAAGEYVVPDGWRLTEVAKTVLHEDSAEVEKLAEMRWQSALNPDILAVLMLSPDRMSLRHLSAYTKHLSENHQKTNRYDIAFWKKVIYPLAGLVMVALALPFAGGHYRATGISLKIFSGVMVGILFHMLNGLFSNLGAINSWSPLLSAATPSALFLLAAATMIWWVERR</sequence>
<dbReference type="AlphaFoldDB" id="A0A935UH90"/>
<dbReference type="Pfam" id="PF03739">
    <property type="entry name" value="LptF_LptG"/>
    <property type="match status" value="1"/>
</dbReference>
<accession>A0A935UH90</accession>
<dbReference type="Proteomes" id="UP000697998">
    <property type="component" value="Unassembled WGS sequence"/>
</dbReference>
<feature type="transmembrane region" description="Helical" evidence="6">
    <location>
        <begin position="303"/>
        <end position="320"/>
    </location>
</feature>
<evidence type="ECO:0000256" key="2">
    <source>
        <dbReference type="ARBA" id="ARBA00022475"/>
    </source>
</evidence>
<evidence type="ECO:0000313" key="8">
    <source>
        <dbReference type="Proteomes" id="UP000697998"/>
    </source>
</evidence>
<dbReference type="GO" id="GO:0055085">
    <property type="term" value="P:transmembrane transport"/>
    <property type="evidence" value="ECO:0007669"/>
    <property type="project" value="InterPro"/>
</dbReference>
<feature type="transmembrane region" description="Helical" evidence="6">
    <location>
        <begin position="102"/>
        <end position="122"/>
    </location>
</feature>
<keyword evidence="5 6" id="KW-0472">Membrane</keyword>
<evidence type="ECO:0000256" key="3">
    <source>
        <dbReference type="ARBA" id="ARBA00022692"/>
    </source>
</evidence>
<evidence type="ECO:0000256" key="1">
    <source>
        <dbReference type="ARBA" id="ARBA00004651"/>
    </source>
</evidence>
<protein>
    <submittedName>
        <fullName evidence="7">LPS export ABC transporter permease LptG</fullName>
    </submittedName>
</protein>
<proteinExistence type="predicted"/>
<dbReference type="InterPro" id="IPR030923">
    <property type="entry name" value="LptG"/>
</dbReference>